<sequence length="205" mass="22502">MGFNHPLLNTLYHIVDEDNHDSNNKNKSEQARSYVRDAKAMATTPADVKEYPHSYVFVVDMPGLKSGDIKVQVEEDNVLVVCGERKREEEKEGVKYVRMERKLGKFMRKFVLPENANLENINAVCQDGVLSVTVEKLPPPEPKKPKTVEVVGGDASPVARSKKCDTITIGEALEGTTLLEVNKPVEKGDAAAIQAAKARATGAAK</sequence>
<comment type="subcellular location">
    <subcellularLocation>
        <location evidence="1">Cytoplasm</location>
    </subcellularLocation>
</comment>
<accession>A0AAD8H4Z2</accession>
<dbReference type="InterPro" id="IPR007011">
    <property type="entry name" value="LEA_SMP_dom"/>
</dbReference>
<comment type="caution">
    <text evidence="7">The sequence shown here is derived from an EMBL/GenBank/DDBJ whole genome shotgun (WGS) entry which is preliminary data.</text>
</comment>
<evidence type="ECO:0000313" key="8">
    <source>
        <dbReference type="Proteomes" id="UP001237642"/>
    </source>
</evidence>
<dbReference type="FunFam" id="2.60.40.790:FF:000010">
    <property type="entry name" value="17.3 kDa class II heat shock protein-like"/>
    <property type="match status" value="1"/>
</dbReference>
<dbReference type="PROSITE" id="PS01031">
    <property type="entry name" value="SHSP"/>
    <property type="match status" value="1"/>
</dbReference>
<protein>
    <submittedName>
        <fullName evidence="7">17.3 kDa class II heat shock protein-like</fullName>
    </submittedName>
</protein>
<keyword evidence="2" id="KW-0963">Cytoplasm</keyword>
<keyword evidence="3 7" id="KW-0346">Stress response</keyword>
<evidence type="ECO:0000313" key="7">
    <source>
        <dbReference type="EMBL" id="KAK1359741.1"/>
    </source>
</evidence>
<keyword evidence="8" id="KW-1185">Reference proteome</keyword>
<proteinExistence type="inferred from homology"/>
<dbReference type="Gene3D" id="2.60.40.790">
    <property type="match status" value="1"/>
</dbReference>
<gene>
    <name evidence="7" type="ORF">POM88_044215</name>
</gene>
<evidence type="ECO:0000259" key="6">
    <source>
        <dbReference type="PROSITE" id="PS01031"/>
    </source>
</evidence>
<dbReference type="GO" id="GO:0006950">
    <property type="term" value="P:response to stress"/>
    <property type="evidence" value="ECO:0007669"/>
    <property type="project" value="UniProtKB-ARBA"/>
</dbReference>
<dbReference type="InterPro" id="IPR008978">
    <property type="entry name" value="HSP20-like_chaperone"/>
</dbReference>
<evidence type="ECO:0000256" key="4">
    <source>
        <dbReference type="PROSITE-ProRule" id="PRU00285"/>
    </source>
</evidence>
<dbReference type="GO" id="GO:0005737">
    <property type="term" value="C:cytoplasm"/>
    <property type="evidence" value="ECO:0007669"/>
    <property type="project" value="UniProtKB-SubCell"/>
</dbReference>
<dbReference type="InterPro" id="IPR002068">
    <property type="entry name" value="A-crystallin/Hsp20_dom"/>
</dbReference>
<dbReference type="Pfam" id="PF00011">
    <property type="entry name" value="HSP20"/>
    <property type="match status" value="1"/>
</dbReference>
<organism evidence="7 8">
    <name type="scientific">Heracleum sosnowskyi</name>
    <dbReference type="NCBI Taxonomy" id="360622"/>
    <lineage>
        <taxon>Eukaryota</taxon>
        <taxon>Viridiplantae</taxon>
        <taxon>Streptophyta</taxon>
        <taxon>Embryophyta</taxon>
        <taxon>Tracheophyta</taxon>
        <taxon>Spermatophyta</taxon>
        <taxon>Magnoliopsida</taxon>
        <taxon>eudicotyledons</taxon>
        <taxon>Gunneridae</taxon>
        <taxon>Pentapetalae</taxon>
        <taxon>asterids</taxon>
        <taxon>campanulids</taxon>
        <taxon>Apiales</taxon>
        <taxon>Apiaceae</taxon>
        <taxon>Apioideae</taxon>
        <taxon>apioid superclade</taxon>
        <taxon>Tordylieae</taxon>
        <taxon>Tordyliinae</taxon>
        <taxon>Heracleum</taxon>
    </lineage>
</organism>
<dbReference type="AlphaFoldDB" id="A0AAD8H4Z2"/>
<comment type="similarity">
    <text evidence="4 5">Belongs to the small heat shock protein (HSP20) family.</text>
</comment>
<dbReference type="SUPFAM" id="SSF49764">
    <property type="entry name" value="HSP20-like chaperones"/>
    <property type="match status" value="1"/>
</dbReference>
<feature type="domain" description="SHSP" evidence="6">
    <location>
        <begin position="37"/>
        <end position="151"/>
    </location>
</feature>
<dbReference type="Proteomes" id="UP001237642">
    <property type="component" value="Unassembled WGS sequence"/>
</dbReference>
<reference evidence="7" key="1">
    <citation type="submission" date="2023-02" db="EMBL/GenBank/DDBJ databases">
        <title>Genome of toxic invasive species Heracleum sosnowskyi carries increased number of genes despite the absence of recent whole-genome duplications.</title>
        <authorList>
            <person name="Schelkunov M."/>
            <person name="Shtratnikova V."/>
            <person name="Makarenko M."/>
            <person name="Klepikova A."/>
            <person name="Omelchenko D."/>
            <person name="Novikova G."/>
            <person name="Obukhova E."/>
            <person name="Bogdanov V."/>
            <person name="Penin A."/>
            <person name="Logacheva M."/>
        </authorList>
    </citation>
    <scope>NUCLEOTIDE SEQUENCE</scope>
    <source>
        <strain evidence="7">Hsosn_3</strain>
        <tissue evidence="7">Leaf</tissue>
    </source>
</reference>
<dbReference type="PANTHER" id="PTHR11527">
    <property type="entry name" value="HEAT-SHOCK PROTEIN 20 FAMILY MEMBER"/>
    <property type="match status" value="1"/>
</dbReference>
<evidence type="ECO:0000256" key="2">
    <source>
        <dbReference type="ARBA" id="ARBA00022490"/>
    </source>
</evidence>
<dbReference type="EMBL" id="JAUIZM010000010">
    <property type="protein sequence ID" value="KAK1359741.1"/>
    <property type="molecule type" value="Genomic_DNA"/>
</dbReference>
<reference evidence="7" key="2">
    <citation type="submission" date="2023-05" db="EMBL/GenBank/DDBJ databases">
        <authorList>
            <person name="Schelkunov M.I."/>
        </authorList>
    </citation>
    <scope>NUCLEOTIDE SEQUENCE</scope>
    <source>
        <strain evidence="7">Hsosn_3</strain>
        <tissue evidence="7">Leaf</tissue>
    </source>
</reference>
<evidence type="ECO:0000256" key="5">
    <source>
        <dbReference type="RuleBase" id="RU003616"/>
    </source>
</evidence>
<dbReference type="Pfam" id="PF04927">
    <property type="entry name" value="SMP"/>
    <property type="match status" value="1"/>
</dbReference>
<name>A0AAD8H4Z2_9APIA</name>
<dbReference type="InterPro" id="IPR031107">
    <property type="entry name" value="Small_HSP"/>
</dbReference>
<evidence type="ECO:0000256" key="3">
    <source>
        <dbReference type="ARBA" id="ARBA00023016"/>
    </source>
</evidence>
<evidence type="ECO:0000256" key="1">
    <source>
        <dbReference type="ARBA" id="ARBA00004496"/>
    </source>
</evidence>